<evidence type="ECO:0000313" key="1">
    <source>
        <dbReference type="EMBL" id="BBL92015.1"/>
    </source>
</evidence>
<sequence>MLHLEFAVAPTEVNSLADLALLDARLGFDRGAVLSGFPKAWFREVSDQLRRTHQGDTLDRATERLRAFKDNKTVAFNRAFEGAGWINAATMSHGNEPFHRVVEQSLNSIPVFVSSFVDLADDDFSYTSQFPRTAVSLAKAAKALLLGAEKVTIYDPYICFTRPGYRKTLLEIMKLCKKASVDFHIFSEEDGKPSWQVTRQALESFKGTMPDNINLYWYCADDEGSRFLHARGLFTSKGGLIYDGGFEEPNDRDQRQELMDILPMSKSLLQAKSMSYNTSFQYEDFKLVRDVWSSHP</sequence>
<proteinExistence type="predicted"/>
<dbReference type="AlphaFoldDB" id="A0A510IDY0"/>
<reference evidence="2" key="1">
    <citation type="submission" date="2019-07" db="EMBL/GenBank/DDBJ databases">
        <title>Complete Genome Sequences of Vibrion rotiferianus strain AM7.</title>
        <authorList>
            <person name="Miyazaki K."/>
            <person name="Wiseschart A."/>
            <person name="Pootanakit K."/>
            <person name="Ishimori K."/>
            <person name="Kitahara K."/>
        </authorList>
    </citation>
    <scope>NUCLEOTIDE SEQUENCE [LARGE SCALE GENOMIC DNA]</scope>
    <source>
        <strain evidence="2">AM7</strain>
    </source>
</reference>
<dbReference type="Proteomes" id="UP000315115">
    <property type="component" value="Chromosome 2"/>
</dbReference>
<dbReference type="EMBL" id="AP019799">
    <property type="protein sequence ID" value="BBL92015.1"/>
    <property type="molecule type" value="Genomic_DNA"/>
</dbReference>
<evidence type="ECO:0000313" key="2">
    <source>
        <dbReference type="Proteomes" id="UP000315115"/>
    </source>
</evidence>
<gene>
    <name evidence="1" type="ORF">VroAM7_46680</name>
</gene>
<dbReference type="RefSeq" id="WP_143694130.1">
    <property type="nucleotide sequence ID" value="NZ_AP019799.1"/>
</dbReference>
<organism evidence="1 2">
    <name type="scientific">Vibrio rotiferianus</name>
    <dbReference type="NCBI Taxonomy" id="190895"/>
    <lineage>
        <taxon>Bacteria</taxon>
        <taxon>Pseudomonadati</taxon>
        <taxon>Pseudomonadota</taxon>
        <taxon>Gammaproteobacteria</taxon>
        <taxon>Vibrionales</taxon>
        <taxon>Vibrionaceae</taxon>
        <taxon>Vibrio</taxon>
    </lineage>
</organism>
<protein>
    <submittedName>
        <fullName evidence="1">Uncharacterized protein</fullName>
    </submittedName>
</protein>
<accession>A0A510IDY0</accession>
<name>A0A510IDY0_9VIBR</name>